<dbReference type="GO" id="GO:0016853">
    <property type="term" value="F:isomerase activity"/>
    <property type="evidence" value="ECO:0007669"/>
    <property type="project" value="UniProtKB-KW"/>
</dbReference>
<evidence type="ECO:0000313" key="2">
    <source>
        <dbReference type="Proteomes" id="UP000283426"/>
    </source>
</evidence>
<dbReference type="InterPro" id="IPR025589">
    <property type="entry name" value="Toprim_C_rpt"/>
</dbReference>
<sequence length="179" mass="19926">MEKKIIGRCPLCGGNVVKTCKGYRCENNIAEQPTCVLNINGIIGNRKMSDEEITELLEHRFILLDGFASKEGKAFPSVLELADNGAINMQSVIGKCPHCSGDIRVGTRAFNCSNYSNQQAPCNFAIWRNIGGHQLSLTEAKEICEKEITSNELEMYRDDGTIYRKRLGLSPDKLQIVKI</sequence>
<gene>
    <name evidence="1" type="ORF">DWW24_07245</name>
</gene>
<dbReference type="GeneID" id="60062797"/>
<organism evidence="1 2">
    <name type="scientific">Odoribacter splanchnicus</name>
    <dbReference type="NCBI Taxonomy" id="28118"/>
    <lineage>
        <taxon>Bacteria</taxon>
        <taxon>Pseudomonadati</taxon>
        <taxon>Bacteroidota</taxon>
        <taxon>Bacteroidia</taxon>
        <taxon>Bacteroidales</taxon>
        <taxon>Odoribacteraceae</taxon>
        <taxon>Odoribacter</taxon>
    </lineage>
</organism>
<accession>A0A412WKC1</accession>
<dbReference type="Pfam" id="PF13342">
    <property type="entry name" value="Toprim_Crpt"/>
    <property type="match status" value="1"/>
</dbReference>
<dbReference type="RefSeq" id="WP_005938385.1">
    <property type="nucleotide sequence ID" value="NZ_QRYW01000012.1"/>
</dbReference>
<protein>
    <submittedName>
        <fullName evidence="1">Type IA DNA topoisomerase</fullName>
    </submittedName>
</protein>
<proteinExistence type="predicted"/>
<dbReference type="EMBL" id="QRYW01000012">
    <property type="protein sequence ID" value="RGV27638.1"/>
    <property type="molecule type" value="Genomic_DNA"/>
</dbReference>
<reference evidence="1 2" key="1">
    <citation type="submission" date="2018-08" db="EMBL/GenBank/DDBJ databases">
        <title>A genome reference for cultivated species of the human gut microbiota.</title>
        <authorList>
            <person name="Zou Y."/>
            <person name="Xue W."/>
            <person name="Luo G."/>
        </authorList>
    </citation>
    <scope>NUCLEOTIDE SEQUENCE [LARGE SCALE GENOMIC DNA]</scope>
    <source>
        <strain evidence="1 2">AF14-6AC</strain>
    </source>
</reference>
<evidence type="ECO:0000313" key="1">
    <source>
        <dbReference type="EMBL" id="RGV27638.1"/>
    </source>
</evidence>
<dbReference type="AlphaFoldDB" id="A0A412WKC1"/>
<name>A0A412WKC1_9BACT</name>
<dbReference type="Proteomes" id="UP000283426">
    <property type="component" value="Unassembled WGS sequence"/>
</dbReference>
<keyword evidence="1" id="KW-0413">Isomerase</keyword>
<comment type="caution">
    <text evidence="1">The sequence shown here is derived from an EMBL/GenBank/DDBJ whole genome shotgun (WGS) entry which is preliminary data.</text>
</comment>